<accession>B9SAL0</accession>
<gene>
    <name evidence="1" type="ORF">RCOM_1102740</name>
</gene>
<dbReference type="Proteomes" id="UP000008311">
    <property type="component" value="Unassembled WGS sequence"/>
</dbReference>
<protein>
    <submittedName>
        <fullName evidence="1">Uncharacterized protein</fullName>
    </submittedName>
</protein>
<reference evidence="2" key="1">
    <citation type="journal article" date="2010" name="Nat. Biotechnol.">
        <title>Draft genome sequence of the oilseed species Ricinus communis.</title>
        <authorList>
            <person name="Chan A.P."/>
            <person name="Crabtree J."/>
            <person name="Zhao Q."/>
            <person name="Lorenzi H."/>
            <person name="Orvis J."/>
            <person name="Puiu D."/>
            <person name="Melake-Berhan A."/>
            <person name="Jones K.M."/>
            <person name="Redman J."/>
            <person name="Chen G."/>
            <person name="Cahoon E.B."/>
            <person name="Gedil M."/>
            <person name="Stanke M."/>
            <person name="Haas B.J."/>
            <person name="Wortman J.R."/>
            <person name="Fraser-Liggett C.M."/>
            <person name="Ravel J."/>
            <person name="Rabinowicz P.D."/>
        </authorList>
    </citation>
    <scope>NUCLEOTIDE SEQUENCE [LARGE SCALE GENOMIC DNA]</scope>
    <source>
        <strain evidence="2">cv. Hale</strain>
    </source>
</reference>
<name>B9SAL0_RICCO</name>
<evidence type="ECO:0000313" key="1">
    <source>
        <dbReference type="EMBL" id="EEF39333.1"/>
    </source>
</evidence>
<dbReference type="InParanoid" id="B9SAL0"/>
<evidence type="ECO:0000313" key="2">
    <source>
        <dbReference type="Proteomes" id="UP000008311"/>
    </source>
</evidence>
<sequence>MEPYLLSLFINLPTAKDIWIVSLKRFMMEHMIHNIMSYIARQQDQAKWTTSSPVLC</sequence>
<dbReference type="EMBL" id="EQ973907">
    <property type="protein sequence ID" value="EEF39333.1"/>
    <property type="molecule type" value="Genomic_DNA"/>
</dbReference>
<dbReference type="AlphaFoldDB" id="B9SAL0"/>
<organism evidence="1 2">
    <name type="scientific">Ricinus communis</name>
    <name type="common">Castor bean</name>
    <dbReference type="NCBI Taxonomy" id="3988"/>
    <lineage>
        <taxon>Eukaryota</taxon>
        <taxon>Viridiplantae</taxon>
        <taxon>Streptophyta</taxon>
        <taxon>Embryophyta</taxon>
        <taxon>Tracheophyta</taxon>
        <taxon>Spermatophyta</taxon>
        <taxon>Magnoliopsida</taxon>
        <taxon>eudicotyledons</taxon>
        <taxon>Gunneridae</taxon>
        <taxon>Pentapetalae</taxon>
        <taxon>rosids</taxon>
        <taxon>fabids</taxon>
        <taxon>Malpighiales</taxon>
        <taxon>Euphorbiaceae</taxon>
        <taxon>Acalyphoideae</taxon>
        <taxon>Acalypheae</taxon>
        <taxon>Ricinus</taxon>
    </lineage>
</organism>
<proteinExistence type="predicted"/>
<keyword evidence="2" id="KW-1185">Reference proteome</keyword>